<dbReference type="PANTHER" id="PTHR11783">
    <property type="entry name" value="SULFOTRANSFERASE SULT"/>
    <property type="match status" value="1"/>
</dbReference>
<feature type="domain" description="Sulfotransferase" evidence="3">
    <location>
        <begin position="29"/>
        <end position="200"/>
    </location>
</feature>
<dbReference type="InterPro" id="IPR027417">
    <property type="entry name" value="P-loop_NTPase"/>
</dbReference>
<evidence type="ECO:0000256" key="2">
    <source>
        <dbReference type="ARBA" id="ARBA00022679"/>
    </source>
</evidence>
<evidence type="ECO:0000256" key="1">
    <source>
        <dbReference type="ARBA" id="ARBA00005771"/>
    </source>
</evidence>
<dbReference type="AlphaFoldDB" id="A0A023G7C5"/>
<accession>A0A023G7C5</accession>
<evidence type="ECO:0000259" key="3">
    <source>
        <dbReference type="Pfam" id="PF00685"/>
    </source>
</evidence>
<protein>
    <submittedName>
        <fullName evidence="4">Putative sulfotransferase ixodes scapularis sulfotransferase</fullName>
    </submittedName>
</protein>
<feature type="non-terminal residue" evidence="4">
    <location>
        <position position="1"/>
    </location>
</feature>
<sequence length="316" mass="36562">GGHARELEQRQQVLPEDSVRSALSYKPRPDDVFIVTDFPLCGATWVQLIVYHILHEKAPPAPLLERARHLPHLEMQGAEALDIMPRPGSVRTHLPYRLVPRAECAKYIYVARNPYDCSAFFYEQLLNVRRNETSKEDPQSFTTFYDQFVEGRAVCGDYLDNLTSWYARRFDDNVLFLTYEELAGENKTTVLRIADFLGEDGEYGRKLRSSRTLLQKICSETRHEGVWECVESDTKRRMQEAAEICEEEKPEWVKRLQQAGNSVPCGKLFDKKVEGSEQNVTRDSMFTPGMKRKMQERIKSVAGNRCDVMNLWNNDD</sequence>
<evidence type="ECO:0000313" key="4">
    <source>
        <dbReference type="EMBL" id="JAC30091.1"/>
    </source>
</evidence>
<keyword evidence="2 4" id="KW-0808">Transferase</keyword>
<dbReference type="EMBL" id="GBBM01005327">
    <property type="protein sequence ID" value="JAC30091.1"/>
    <property type="molecule type" value="mRNA"/>
</dbReference>
<dbReference type="GO" id="GO:0008146">
    <property type="term" value="F:sulfotransferase activity"/>
    <property type="evidence" value="ECO:0007669"/>
    <property type="project" value="InterPro"/>
</dbReference>
<proteinExistence type="evidence at transcript level"/>
<dbReference type="Gene3D" id="3.40.50.300">
    <property type="entry name" value="P-loop containing nucleotide triphosphate hydrolases"/>
    <property type="match status" value="1"/>
</dbReference>
<dbReference type="SUPFAM" id="SSF52540">
    <property type="entry name" value="P-loop containing nucleoside triphosphate hydrolases"/>
    <property type="match status" value="1"/>
</dbReference>
<reference evidence="4" key="1">
    <citation type="submission" date="2014-03" db="EMBL/GenBank/DDBJ databases">
        <title>The sialotranscriptome of Amblyomma triste, Amblyomma parvum and Amblyomma cajennense ticks, uncovered by 454-based RNA-seq.</title>
        <authorList>
            <person name="Garcia G.R."/>
            <person name="Gardinassi L.G."/>
            <person name="Ribeiro J.M."/>
            <person name="Anatriello E."/>
            <person name="Ferreira B.R."/>
            <person name="Moreira H.N."/>
            <person name="Mafra C."/>
            <person name="Olegario M.M."/>
            <person name="Szabo P.J."/>
            <person name="Miranda-Santos I.K."/>
            <person name="Maruyama S.R."/>
        </authorList>
    </citation>
    <scope>NUCLEOTIDE SEQUENCE</scope>
    <source>
        <strain evidence="4">Mato Grasso do Sul</strain>
        <tissue evidence="4">Salivary glands</tissue>
    </source>
</reference>
<dbReference type="InterPro" id="IPR000863">
    <property type="entry name" value="Sulfotransferase_dom"/>
</dbReference>
<name>A0A023G7C5_AMBTT</name>
<comment type="similarity">
    <text evidence="1">Belongs to the sulfotransferase 1 family.</text>
</comment>
<dbReference type="Pfam" id="PF00685">
    <property type="entry name" value="Sulfotransfer_1"/>
    <property type="match status" value="1"/>
</dbReference>
<organism evidence="4">
    <name type="scientific">Amblyomma triste</name>
    <name type="common">Neotropical tick</name>
    <dbReference type="NCBI Taxonomy" id="251400"/>
    <lineage>
        <taxon>Eukaryota</taxon>
        <taxon>Metazoa</taxon>
        <taxon>Ecdysozoa</taxon>
        <taxon>Arthropoda</taxon>
        <taxon>Chelicerata</taxon>
        <taxon>Arachnida</taxon>
        <taxon>Acari</taxon>
        <taxon>Parasitiformes</taxon>
        <taxon>Ixodida</taxon>
        <taxon>Ixodoidea</taxon>
        <taxon>Ixodidae</taxon>
        <taxon>Amblyomminae</taxon>
        <taxon>Amblyomma</taxon>
    </lineage>
</organism>